<evidence type="ECO:0000259" key="2">
    <source>
        <dbReference type="Pfam" id="PF08541"/>
    </source>
</evidence>
<dbReference type="InterPro" id="IPR013747">
    <property type="entry name" value="ACP_syn_III_C"/>
</dbReference>
<gene>
    <name evidence="3" type="ORF">H9657_02005</name>
</gene>
<dbReference type="SUPFAM" id="SSF53901">
    <property type="entry name" value="Thiolase-like"/>
    <property type="match status" value="1"/>
</dbReference>
<dbReference type="Proteomes" id="UP000604241">
    <property type="component" value="Unassembled WGS sequence"/>
</dbReference>
<evidence type="ECO:0000256" key="1">
    <source>
        <dbReference type="ARBA" id="ARBA00022679"/>
    </source>
</evidence>
<accession>A0ABR8Q9E7</accession>
<dbReference type="Gene3D" id="3.40.47.10">
    <property type="match status" value="2"/>
</dbReference>
<name>A0ABR8Q9E7_9CELL</name>
<feature type="domain" description="Beta-ketoacyl-[acyl-carrier-protein] synthase III C-terminal" evidence="2">
    <location>
        <begin position="227"/>
        <end position="300"/>
    </location>
</feature>
<protein>
    <recommendedName>
        <fullName evidence="2">Beta-ketoacyl-[acyl-carrier-protein] synthase III C-terminal domain-containing protein</fullName>
    </recommendedName>
</protein>
<reference evidence="3 4" key="1">
    <citation type="submission" date="2020-08" db="EMBL/GenBank/DDBJ databases">
        <title>A Genomic Blueprint of the Chicken Gut Microbiome.</title>
        <authorList>
            <person name="Gilroy R."/>
            <person name="Ravi A."/>
            <person name="Getino M."/>
            <person name="Pursley I."/>
            <person name="Horton D.L."/>
            <person name="Alikhan N.-F."/>
            <person name="Baker D."/>
            <person name="Gharbi K."/>
            <person name="Hall N."/>
            <person name="Watson M."/>
            <person name="Adriaenssens E.M."/>
            <person name="Foster-Nyarko E."/>
            <person name="Jarju S."/>
            <person name="Secka A."/>
            <person name="Antonio M."/>
            <person name="Oren A."/>
            <person name="Chaudhuri R."/>
            <person name="La Ragione R.M."/>
            <person name="Hildebrand F."/>
            <person name="Pallen M.J."/>
        </authorList>
    </citation>
    <scope>NUCLEOTIDE SEQUENCE [LARGE SCALE GENOMIC DNA]</scope>
    <source>
        <strain evidence="3 4">Sa3CUA2</strain>
    </source>
</reference>
<dbReference type="EMBL" id="JACSQV010000001">
    <property type="protein sequence ID" value="MBD7917056.1"/>
    <property type="molecule type" value="Genomic_DNA"/>
</dbReference>
<evidence type="ECO:0000313" key="4">
    <source>
        <dbReference type="Proteomes" id="UP000604241"/>
    </source>
</evidence>
<organism evidence="3 4">
    <name type="scientific">Cellulomonas avistercoris</name>
    <dbReference type="NCBI Taxonomy" id="2762242"/>
    <lineage>
        <taxon>Bacteria</taxon>
        <taxon>Bacillati</taxon>
        <taxon>Actinomycetota</taxon>
        <taxon>Actinomycetes</taxon>
        <taxon>Micrococcales</taxon>
        <taxon>Cellulomonadaceae</taxon>
        <taxon>Cellulomonas</taxon>
    </lineage>
</organism>
<keyword evidence="4" id="KW-1185">Reference proteome</keyword>
<evidence type="ECO:0000313" key="3">
    <source>
        <dbReference type="EMBL" id="MBD7917056.1"/>
    </source>
</evidence>
<keyword evidence="1" id="KW-0808">Transferase</keyword>
<dbReference type="RefSeq" id="WP_191779774.1">
    <property type="nucleotide sequence ID" value="NZ_JACSQV010000001.1"/>
</dbReference>
<sequence>MRDGQVTVSFLPATDVYLAHVAHALGSPVALAELPDAAVAGDAPARRAVLAAEGIGGCLVGDGSKVGSARRAAVASAAGAGSGVDAVLMCTDTAPDRSPSLDLWDVVSEVGAPHVTAATVGGHGCGNLGAATQLGLDLISGGRESALVVTADRVDPGASRFLESGRTLLSDGAAAAVLTTVRPGHGYRVLAVAAGGSPARPVGAGGLRGAAPLVAGLGRAVAAVHDASGTGPSDVRHVLPGNVGASARAMIAMAVRARPERVYAPSAASFGHCYSADLLVALAEAPARGDVADGDVVLLVPTSVRSWFVLALQYVTAPRADGPGMLSEEIA</sequence>
<dbReference type="Pfam" id="PF08541">
    <property type="entry name" value="ACP_syn_III_C"/>
    <property type="match status" value="1"/>
</dbReference>
<dbReference type="InterPro" id="IPR016039">
    <property type="entry name" value="Thiolase-like"/>
</dbReference>
<comment type="caution">
    <text evidence="3">The sequence shown here is derived from an EMBL/GenBank/DDBJ whole genome shotgun (WGS) entry which is preliminary data.</text>
</comment>
<proteinExistence type="predicted"/>